<dbReference type="SUPFAM" id="SSF46785">
    <property type="entry name" value="Winged helix' DNA-binding domain"/>
    <property type="match status" value="1"/>
</dbReference>
<dbReference type="Pfam" id="PF09339">
    <property type="entry name" value="HTH_IclR"/>
    <property type="match status" value="1"/>
</dbReference>
<accession>A0A1S8KJ87</accession>
<dbReference type="InterPro" id="IPR005471">
    <property type="entry name" value="Tscrpt_reg_IclR_N"/>
</dbReference>
<name>A0A1S8KJ87_ENTFC</name>
<dbReference type="InterPro" id="IPR036388">
    <property type="entry name" value="WH-like_DNA-bd_sf"/>
</dbReference>
<feature type="non-terminal residue" evidence="4">
    <location>
        <position position="184"/>
    </location>
</feature>
<dbReference type="InterPro" id="IPR036390">
    <property type="entry name" value="WH_DNA-bd_sf"/>
</dbReference>
<sequence>MKERQEEILQLLTENQQGLTASDVAERLTIDRSNASRYLSELYKAHHIVKTAGRPVVYSLPTEKSKSDEVHVDSSTQVTFETLVGENDSLKVSIQQAKAAILYPPRGLHTIIFGETGTGKSMFAECMYHFAIDSEMLSADAPFVSFNCADYAQNPQLLFGHIFGIKKGAYTGAAQDSPGLIAKA</sequence>
<reference evidence="4 5" key="1">
    <citation type="submission" date="2017-02" db="EMBL/GenBank/DDBJ databases">
        <title>Clonality and virulence of isolates of VRE in Hematopoietic Stem Cell Transplanted (HSCT) patients.</title>
        <authorList>
            <person name="Marchi A.P."/>
            <person name="Martins R.C."/>
            <person name="Marie S.K."/>
            <person name="Levin A.S."/>
            <person name="Costa S.F."/>
        </authorList>
    </citation>
    <scope>NUCLEOTIDE SEQUENCE [LARGE SCALE GENOMIC DNA]</scope>
    <source>
        <strain evidence="4 5">LIM1759</strain>
    </source>
</reference>
<dbReference type="EMBL" id="MVGJ01000175">
    <property type="protein sequence ID" value="OOL79760.1"/>
    <property type="molecule type" value="Genomic_DNA"/>
</dbReference>
<dbReference type="Pfam" id="PF00158">
    <property type="entry name" value="Sigma54_activat"/>
    <property type="match status" value="1"/>
</dbReference>
<dbReference type="InterPro" id="IPR002078">
    <property type="entry name" value="Sigma_54_int"/>
</dbReference>
<dbReference type="InterPro" id="IPR027417">
    <property type="entry name" value="P-loop_NTPase"/>
</dbReference>
<evidence type="ECO:0000313" key="4">
    <source>
        <dbReference type="EMBL" id="OOL79760.1"/>
    </source>
</evidence>
<evidence type="ECO:0000256" key="2">
    <source>
        <dbReference type="ARBA" id="ARBA00022840"/>
    </source>
</evidence>
<dbReference type="Gene3D" id="1.10.10.10">
    <property type="entry name" value="Winged helix-like DNA-binding domain superfamily/Winged helix DNA-binding domain"/>
    <property type="match status" value="1"/>
</dbReference>
<dbReference type="PANTHER" id="PTHR32071">
    <property type="entry name" value="TRANSCRIPTIONAL REGULATORY PROTEIN"/>
    <property type="match status" value="1"/>
</dbReference>
<gene>
    <name evidence="4" type="ORF">B1P95_14880</name>
</gene>
<keyword evidence="1" id="KW-0547">Nucleotide-binding</keyword>
<dbReference type="AlphaFoldDB" id="A0A1S8KJ87"/>
<feature type="domain" description="Sigma-54 factor interaction" evidence="3">
    <location>
        <begin position="83"/>
        <end position="184"/>
    </location>
</feature>
<protein>
    <submittedName>
        <fullName evidence="4">ArsR family transcriptional regulator</fullName>
    </submittedName>
</protein>
<evidence type="ECO:0000313" key="5">
    <source>
        <dbReference type="Proteomes" id="UP000191171"/>
    </source>
</evidence>
<dbReference type="GO" id="GO:0003677">
    <property type="term" value="F:DNA binding"/>
    <property type="evidence" value="ECO:0007669"/>
    <property type="project" value="InterPro"/>
</dbReference>
<proteinExistence type="predicted"/>
<evidence type="ECO:0000256" key="1">
    <source>
        <dbReference type="ARBA" id="ARBA00022741"/>
    </source>
</evidence>
<evidence type="ECO:0000259" key="3">
    <source>
        <dbReference type="PROSITE" id="PS50045"/>
    </source>
</evidence>
<dbReference type="GO" id="GO:0006355">
    <property type="term" value="P:regulation of DNA-templated transcription"/>
    <property type="evidence" value="ECO:0007669"/>
    <property type="project" value="InterPro"/>
</dbReference>
<dbReference type="GO" id="GO:0005524">
    <property type="term" value="F:ATP binding"/>
    <property type="evidence" value="ECO:0007669"/>
    <property type="project" value="UniProtKB-KW"/>
</dbReference>
<comment type="caution">
    <text evidence="4">The sequence shown here is derived from an EMBL/GenBank/DDBJ whole genome shotgun (WGS) entry which is preliminary data.</text>
</comment>
<dbReference type="PROSITE" id="PS50045">
    <property type="entry name" value="SIGMA54_INTERACT_4"/>
    <property type="match status" value="1"/>
</dbReference>
<dbReference type="SUPFAM" id="SSF52540">
    <property type="entry name" value="P-loop containing nucleoside triphosphate hydrolases"/>
    <property type="match status" value="1"/>
</dbReference>
<organism evidence="4 5">
    <name type="scientific">Enterococcus faecium</name>
    <name type="common">Streptococcus faecium</name>
    <dbReference type="NCBI Taxonomy" id="1352"/>
    <lineage>
        <taxon>Bacteria</taxon>
        <taxon>Bacillati</taxon>
        <taxon>Bacillota</taxon>
        <taxon>Bacilli</taxon>
        <taxon>Lactobacillales</taxon>
        <taxon>Enterococcaceae</taxon>
        <taxon>Enterococcus</taxon>
    </lineage>
</organism>
<keyword evidence="2" id="KW-0067">ATP-binding</keyword>
<dbReference type="Gene3D" id="3.40.50.300">
    <property type="entry name" value="P-loop containing nucleotide triphosphate hydrolases"/>
    <property type="match status" value="1"/>
</dbReference>
<dbReference type="Proteomes" id="UP000191171">
    <property type="component" value="Unassembled WGS sequence"/>
</dbReference>
<dbReference type="PANTHER" id="PTHR32071:SF38">
    <property type="entry name" value="PSP OPERON TRANSCRIPTIONAL ACTIVATOR"/>
    <property type="match status" value="1"/>
</dbReference>